<dbReference type="SUPFAM" id="SSF50156">
    <property type="entry name" value="PDZ domain-like"/>
    <property type="match status" value="1"/>
</dbReference>
<evidence type="ECO:0000259" key="2">
    <source>
        <dbReference type="Pfam" id="PF13180"/>
    </source>
</evidence>
<protein>
    <submittedName>
        <fullName evidence="3">PDZ domain-containing protein</fullName>
    </submittedName>
</protein>
<dbReference type="KEGG" id="tbv:H9L17_05990"/>
<dbReference type="InterPro" id="IPR001478">
    <property type="entry name" value="PDZ"/>
</dbReference>
<evidence type="ECO:0000256" key="1">
    <source>
        <dbReference type="SAM" id="SignalP"/>
    </source>
</evidence>
<feature type="chain" id="PRO_5028904787" evidence="1">
    <location>
        <begin position="23"/>
        <end position="113"/>
    </location>
</feature>
<organism evidence="3 4">
    <name type="scientific">Thermomonas brevis</name>
    <dbReference type="NCBI Taxonomy" id="215691"/>
    <lineage>
        <taxon>Bacteria</taxon>
        <taxon>Pseudomonadati</taxon>
        <taxon>Pseudomonadota</taxon>
        <taxon>Gammaproteobacteria</taxon>
        <taxon>Lysobacterales</taxon>
        <taxon>Lysobacteraceae</taxon>
        <taxon>Thermomonas</taxon>
    </lineage>
</organism>
<dbReference type="InterPro" id="IPR036034">
    <property type="entry name" value="PDZ_sf"/>
</dbReference>
<evidence type="ECO:0000313" key="4">
    <source>
        <dbReference type="Proteomes" id="UP000515977"/>
    </source>
</evidence>
<reference evidence="3 4" key="1">
    <citation type="submission" date="2020-08" db="EMBL/GenBank/DDBJ databases">
        <title>Genome sequence of Thermomonas brevis KACC 16975T.</title>
        <authorList>
            <person name="Hyun D.-W."/>
            <person name="Bae J.-W."/>
        </authorList>
    </citation>
    <scope>NUCLEOTIDE SEQUENCE [LARGE SCALE GENOMIC DNA]</scope>
    <source>
        <strain evidence="3 4">KACC 16975</strain>
    </source>
</reference>
<dbReference type="Proteomes" id="UP000515977">
    <property type="component" value="Chromosome"/>
</dbReference>
<sequence length="113" mass="12355">MKTPFLAASVLALLVLPLAGHAGNCKLDINPVTSGFFLNPTLDKLTVRSMKSVKPGFDCKLQQGDEIVQINAQPVPGRKAKDVQSYWKALKPDQPVTFKVLRQGKPLTLVLED</sequence>
<feature type="domain" description="PDZ" evidence="2">
    <location>
        <begin position="40"/>
        <end position="109"/>
    </location>
</feature>
<name>A0A7G9QWF7_9GAMM</name>
<evidence type="ECO:0000313" key="3">
    <source>
        <dbReference type="EMBL" id="QNN47682.1"/>
    </source>
</evidence>
<proteinExistence type="predicted"/>
<dbReference type="EMBL" id="CP060711">
    <property type="protein sequence ID" value="QNN47682.1"/>
    <property type="molecule type" value="Genomic_DNA"/>
</dbReference>
<keyword evidence="4" id="KW-1185">Reference proteome</keyword>
<gene>
    <name evidence="3" type="ORF">H9L17_05990</name>
</gene>
<feature type="signal peptide" evidence="1">
    <location>
        <begin position="1"/>
        <end position="22"/>
    </location>
</feature>
<dbReference type="Gene3D" id="2.30.42.10">
    <property type="match status" value="1"/>
</dbReference>
<keyword evidence="1" id="KW-0732">Signal</keyword>
<dbReference type="AlphaFoldDB" id="A0A7G9QWF7"/>
<dbReference type="Pfam" id="PF13180">
    <property type="entry name" value="PDZ_2"/>
    <property type="match status" value="1"/>
</dbReference>
<accession>A0A7G9QWF7</accession>
<dbReference type="RefSeq" id="WP_187571426.1">
    <property type="nucleotide sequence ID" value="NZ_CP060711.1"/>
</dbReference>